<organism evidence="2 3">
    <name type="scientific">Tremella mesenterica</name>
    <name type="common">Jelly fungus</name>
    <dbReference type="NCBI Taxonomy" id="5217"/>
    <lineage>
        <taxon>Eukaryota</taxon>
        <taxon>Fungi</taxon>
        <taxon>Dikarya</taxon>
        <taxon>Basidiomycota</taxon>
        <taxon>Agaricomycotina</taxon>
        <taxon>Tremellomycetes</taxon>
        <taxon>Tremellales</taxon>
        <taxon>Tremellaceae</taxon>
        <taxon>Tremella</taxon>
    </lineage>
</organism>
<comment type="caution">
    <text evidence="2">The sequence shown here is derived from an EMBL/GenBank/DDBJ whole genome shotgun (WGS) entry which is preliminary data.</text>
</comment>
<dbReference type="InParanoid" id="A0A4Q1BQ93"/>
<sequence>MASARAFLRKWVPVEVYPIIAVVGVAVGGATFYLARLSQHSEVVWDRSGDWRPWDKVKQDQNVKFLSYNKDFWEKRKLGQGEKSMVDAI</sequence>
<keyword evidence="3" id="KW-1185">Reference proteome</keyword>
<evidence type="ECO:0000313" key="3">
    <source>
        <dbReference type="Proteomes" id="UP000289152"/>
    </source>
</evidence>
<proteinExistence type="predicted"/>
<evidence type="ECO:0000256" key="1">
    <source>
        <dbReference type="SAM" id="Phobius"/>
    </source>
</evidence>
<feature type="transmembrane region" description="Helical" evidence="1">
    <location>
        <begin position="16"/>
        <end position="35"/>
    </location>
</feature>
<dbReference type="PANTHER" id="PTHR14256">
    <property type="entry name" value="NADH-UBIQUINONE OXIDOREDUCTASE MLRQ SUBUNIT"/>
    <property type="match status" value="1"/>
</dbReference>
<keyword evidence="1" id="KW-0812">Transmembrane</keyword>
<accession>A0A4Q1BQ93</accession>
<protein>
    <recommendedName>
        <fullName evidence="4">NADH dehydrogenase (Ubiquinone) 1 alpha subcomplex 4</fullName>
    </recommendedName>
</protein>
<evidence type="ECO:0000313" key="2">
    <source>
        <dbReference type="EMBL" id="RXK40101.1"/>
    </source>
</evidence>
<dbReference type="InterPro" id="IPR010530">
    <property type="entry name" value="B12D"/>
</dbReference>
<reference evidence="2 3" key="1">
    <citation type="submission" date="2016-06" db="EMBL/GenBank/DDBJ databases">
        <title>Evolution of pathogenesis and genome organization in the Tremellales.</title>
        <authorList>
            <person name="Cuomo C."/>
            <person name="Litvintseva A."/>
            <person name="Heitman J."/>
            <person name="Chen Y."/>
            <person name="Sun S."/>
            <person name="Springer D."/>
            <person name="Dromer F."/>
            <person name="Young S."/>
            <person name="Zeng Q."/>
            <person name="Chapman S."/>
            <person name="Gujja S."/>
            <person name="Saif S."/>
            <person name="Birren B."/>
        </authorList>
    </citation>
    <scope>NUCLEOTIDE SEQUENCE [LARGE SCALE GENOMIC DNA]</scope>
    <source>
        <strain evidence="2 3">ATCC 28783</strain>
    </source>
</reference>
<dbReference type="Pfam" id="PF06522">
    <property type="entry name" value="B12D"/>
    <property type="match status" value="1"/>
</dbReference>
<dbReference type="AlphaFoldDB" id="A0A4Q1BQ93"/>
<evidence type="ECO:0008006" key="4">
    <source>
        <dbReference type="Google" id="ProtNLM"/>
    </source>
</evidence>
<dbReference type="VEuPathDB" id="FungiDB:TREMEDRAFT_71384"/>
<dbReference type="EMBL" id="SDIL01000022">
    <property type="protein sequence ID" value="RXK40101.1"/>
    <property type="molecule type" value="Genomic_DNA"/>
</dbReference>
<dbReference type="PANTHER" id="PTHR14256:SF1">
    <property type="entry name" value="GEO09626P1"/>
    <property type="match status" value="1"/>
</dbReference>
<dbReference type="Proteomes" id="UP000289152">
    <property type="component" value="Unassembled WGS sequence"/>
</dbReference>
<gene>
    <name evidence="2" type="ORF">M231_02558</name>
</gene>
<dbReference type="STRING" id="5217.A0A4Q1BQ93"/>
<name>A0A4Q1BQ93_TREME</name>
<keyword evidence="1" id="KW-0472">Membrane</keyword>
<dbReference type="OMA" id="KSFWSIW"/>
<dbReference type="OrthoDB" id="5511684at2759"/>
<keyword evidence="1" id="KW-1133">Transmembrane helix</keyword>